<evidence type="ECO:0000313" key="3">
    <source>
        <dbReference type="Proteomes" id="UP001515480"/>
    </source>
</evidence>
<gene>
    <name evidence="2" type="ORF">AB1Y20_004728</name>
</gene>
<dbReference type="Proteomes" id="UP001515480">
    <property type="component" value="Unassembled WGS sequence"/>
</dbReference>
<accession>A0AB34IZM9</accession>
<evidence type="ECO:0000256" key="1">
    <source>
        <dbReference type="SAM" id="MobiDB-lite"/>
    </source>
</evidence>
<protein>
    <submittedName>
        <fullName evidence="2">Uncharacterized protein</fullName>
    </submittedName>
</protein>
<reference evidence="2 3" key="1">
    <citation type="journal article" date="2024" name="Science">
        <title>Giant polyketide synthase enzymes in the biosynthesis of giant marine polyether toxins.</title>
        <authorList>
            <person name="Fallon T.R."/>
            <person name="Shende V.V."/>
            <person name="Wierzbicki I.H."/>
            <person name="Pendleton A.L."/>
            <person name="Watervoot N.F."/>
            <person name="Auber R.P."/>
            <person name="Gonzalez D.J."/>
            <person name="Wisecaver J.H."/>
            <person name="Moore B.S."/>
        </authorList>
    </citation>
    <scope>NUCLEOTIDE SEQUENCE [LARGE SCALE GENOMIC DNA]</scope>
    <source>
        <strain evidence="2 3">12B1</strain>
    </source>
</reference>
<name>A0AB34IZM9_PRYPA</name>
<keyword evidence="3" id="KW-1185">Reference proteome</keyword>
<dbReference type="EMBL" id="JBGBPQ010000016">
    <property type="protein sequence ID" value="KAL1508632.1"/>
    <property type="molecule type" value="Genomic_DNA"/>
</dbReference>
<feature type="region of interest" description="Disordered" evidence="1">
    <location>
        <begin position="1"/>
        <end position="20"/>
    </location>
</feature>
<evidence type="ECO:0000313" key="2">
    <source>
        <dbReference type="EMBL" id="KAL1508632.1"/>
    </source>
</evidence>
<sequence>MRGSSRPPEPPPPGESATDSVSLKLQLGNSCGASVTAALDKRELRLQPTTYYNLCSDARFLCTSETNRAGMGSFCHGLYWSFEVPSESLPVLSIPILEFLGVVINIVVFGPETIKRLIAGNPRVVVVLRTDALTAALTLPAASQRSPLLVAAYQWLRERQEFADLAAYCLVTHLFVWRRQPIFRLSL</sequence>
<proteinExistence type="predicted"/>
<organism evidence="2 3">
    <name type="scientific">Prymnesium parvum</name>
    <name type="common">Toxic golden alga</name>
    <dbReference type="NCBI Taxonomy" id="97485"/>
    <lineage>
        <taxon>Eukaryota</taxon>
        <taxon>Haptista</taxon>
        <taxon>Haptophyta</taxon>
        <taxon>Prymnesiophyceae</taxon>
        <taxon>Prymnesiales</taxon>
        <taxon>Prymnesiaceae</taxon>
        <taxon>Prymnesium</taxon>
    </lineage>
</organism>
<dbReference type="AlphaFoldDB" id="A0AB34IZM9"/>
<comment type="caution">
    <text evidence="2">The sequence shown here is derived from an EMBL/GenBank/DDBJ whole genome shotgun (WGS) entry which is preliminary data.</text>
</comment>